<protein>
    <submittedName>
        <fullName evidence="1">Uncharacterized protein</fullName>
    </submittedName>
</protein>
<evidence type="ECO:0000313" key="1">
    <source>
        <dbReference type="EMBL" id="GAD26443.1"/>
    </source>
</evidence>
<evidence type="ECO:0000313" key="2">
    <source>
        <dbReference type="Proteomes" id="UP000018209"/>
    </source>
</evidence>
<reference evidence="1 2" key="1">
    <citation type="submission" date="2013-08" db="EMBL/GenBank/DDBJ databases">
        <title>Gluconobacter thailandicus NBRC 3257 whole genome sequence.</title>
        <authorList>
            <person name="Matsutani M."/>
            <person name="Yakushi T."/>
            <person name="Matsushita K."/>
        </authorList>
    </citation>
    <scope>NUCLEOTIDE SEQUENCE [LARGE SCALE GENOMIC DNA]</scope>
    <source>
        <strain evidence="1 2">NBRC 3257</strain>
    </source>
</reference>
<proteinExistence type="predicted"/>
<comment type="caution">
    <text evidence="1">The sequence shown here is derived from an EMBL/GenBank/DDBJ whole genome shotgun (WGS) entry which is preliminary data.</text>
</comment>
<sequence>MIIFDVVHFRLRSAEIREIRTMSVEPPSTIKWLVNAVGEDVALAFVESMGGRRVWVPRKWAGSNFAEYHGEEIAAVMSAQYGGEHYDVPLCREWRAMMLYCQGIPLSDIAFRVGCSRSAIIRILGGRTRKIVAKREQSQQDVRQFALFG</sequence>
<keyword evidence="2" id="KW-1185">Reference proteome</keyword>
<name>A0ABQ0IW51_GLUTH</name>
<accession>A0ABQ0IW51</accession>
<organism evidence="1 2">
    <name type="scientific">Gluconobacter thailandicus NBRC 3257</name>
    <dbReference type="NCBI Taxonomy" id="1381097"/>
    <lineage>
        <taxon>Bacteria</taxon>
        <taxon>Pseudomonadati</taxon>
        <taxon>Pseudomonadota</taxon>
        <taxon>Alphaproteobacteria</taxon>
        <taxon>Acetobacterales</taxon>
        <taxon>Acetobacteraceae</taxon>
        <taxon>Gluconobacter</taxon>
    </lineage>
</organism>
<dbReference type="EMBL" id="BASM01000016">
    <property type="protein sequence ID" value="GAD26443.1"/>
    <property type="molecule type" value="Genomic_DNA"/>
</dbReference>
<dbReference type="Proteomes" id="UP000018209">
    <property type="component" value="Unassembled WGS sequence"/>
</dbReference>
<gene>
    <name evidence="1" type="ORF">NBRC3257_1442</name>
</gene>